<feature type="domain" description="Helically-extended SH3" evidence="3">
    <location>
        <begin position="448"/>
        <end position="517"/>
    </location>
</feature>
<dbReference type="GO" id="GO:0007229">
    <property type="term" value="P:integrin-mediated signaling pathway"/>
    <property type="evidence" value="ECO:0007669"/>
    <property type="project" value="InterPro"/>
</dbReference>
<dbReference type="GeneID" id="117346733"/>
<reference evidence="5" key="1">
    <citation type="submission" date="2025-08" db="UniProtKB">
        <authorList>
            <consortium name="RefSeq"/>
        </authorList>
    </citation>
    <scope>IDENTIFICATION</scope>
</reference>
<evidence type="ECO:0000313" key="4">
    <source>
        <dbReference type="Proteomes" id="UP000515159"/>
    </source>
</evidence>
<sequence>MEAEEILTDFKTLRARFQNACHTSDASMKPTDSLQWNTLQEHITFGRAETNTNISKKGCVSVSAESNVRPLYPGDPKPQVARSTPDLKQKKAAPQGNTLEASPAGNFLSKVGFRTQRETSNVQKQKTIADTVLHDTFKQTLKIWELASSHDDKHQSRQPPRHTRSEPLSGPRDVSIPAESSQITTSVSRNGRIIAKELSSSKAVPPKEQPGSNYSPSKGGNCSKTEISTNVLQKQMGPSECFNVPKNERKSDIGKGQHPRLRSLPSIEVLGPAPKKPERPPQVDLGPFLHSSKQIPEDVGALESDYMAPESDEPEIYEDELEFQKSLTSIDLCPNPKVKTSTSESGIPENKVLQSSYLFGMTRDEPDSYEDQLELQSSLGFIDQHPITETKATPYETGNPDNEGGQSRFLFGVKRSEKNDKEARWKNQKLQKDDHLLKEKKDKNGNELKKKFKITGSEQVLYKAQIIEDCKAGKDMLPLKQGCAVDIIQITNCPSGKWLAKDETGNFGYVYVNALKVDKETIAESQRSLKPREIANGVYDDAEGMGKELPTMSCSPSFSSDSFSEETLEETYDDVEVDSFAAKSEEDGKSKRLGKLFMKEKLFKLKNYRSKENLAERDALKNWKRKFPTAKEKQRSSEVLDSEETWYADVNTPISRNVFKNMLEKEKNKKMTKEEKLFREKFEYTKNIVVINIATVDSSVSTLKRGKLDLRITQGETLDVIDITDNNQIICRNSEGKYGYVSVEHLTFLEG</sequence>
<feature type="region of interest" description="Disordered" evidence="2">
    <location>
        <begin position="148"/>
        <end position="280"/>
    </location>
</feature>
<dbReference type="FunCoup" id="A0A6P8NUZ6">
    <property type="interactions" value="240"/>
</dbReference>
<dbReference type="RefSeq" id="XP_033772680.1">
    <property type="nucleotide sequence ID" value="XM_033916789.1"/>
</dbReference>
<evidence type="ECO:0000256" key="2">
    <source>
        <dbReference type="SAM" id="MobiDB-lite"/>
    </source>
</evidence>
<protein>
    <submittedName>
        <fullName evidence="5">FYN-binding protein 2</fullName>
    </submittedName>
</protein>
<evidence type="ECO:0000256" key="1">
    <source>
        <dbReference type="ARBA" id="ARBA00022553"/>
    </source>
</evidence>
<dbReference type="InParanoid" id="A0A6P8NUZ6"/>
<feature type="compositionally biased region" description="Polar residues" evidence="2">
    <location>
        <begin position="210"/>
        <end position="233"/>
    </location>
</feature>
<feature type="region of interest" description="Disordered" evidence="2">
    <location>
        <begin position="67"/>
        <end position="105"/>
    </location>
</feature>
<accession>A0A6P8NUZ6</accession>
<proteinExistence type="predicted"/>
<dbReference type="InterPro" id="IPR029294">
    <property type="entry name" value="hSH3"/>
</dbReference>
<evidence type="ECO:0000259" key="3">
    <source>
        <dbReference type="Pfam" id="PF14603"/>
    </source>
</evidence>
<dbReference type="Pfam" id="PF14603">
    <property type="entry name" value="hSH3"/>
    <property type="match status" value="2"/>
</dbReference>
<feature type="compositionally biased region" description="Polar residues" evidence="2">
    <location>
        <begin position="178"/>
        <end position="189"/>
    </location>
</feature>
<dbReference type="FunFam" id="2.30.30.40:FF:000307">
    <property type="entry name" value="Predicted protein"/>
    <property type="match status" value="1"/>
</dbReference>
<dbReference type="Proteomes" id="UP000515159">
    <property type="component" value="Chromosome 12"/>
</dbReference>
<dbReference type="PANTHER" id="PTHR16830">
    <property type="entry name" value="SH2 CONTAINING ADAPTOR PRAM-1 RELATED"/>
    <property type="match status" value="1"/>
</dbReference>
<keyword evidence="1" id="KW-0597">Phosphoprotein</keyword>
<dbReference type="InterPro" id="IPR043443">
    <property type="entry name" value="FYB1/2-like"/>
</dbReference>
<dbReference type="Gene3D" id="2.30.30.40">
    <property type="entry name" value="SH3 Domains"/>
    <property type="match status" value="2"/>
</dbReference>
<feature type="compositionally biased region" description="Basic and acidic residues" evidence="2">
    <location>
        <begin position="246"/>
        <end position="255"/>
    </location>
</feature>
<name>A0A6P8NUZ6_GEOSA</name>
<keyword evidence="4" id="KW-1185">Reference proteome</keyword>
<gene>
    <name evidence="5" type="primary">FYB2</name>
</gene>
<dbReference type="CTD" id="199920"/>
<organism evidence="4 5">
    <name type="scientific">Geotrypetes seraphini</name>
    <name type="common">Gaboon caecilian</name>
    <name type="synonym">Caecilia seraphini</name>
    <dbReference type="NCBI Taxonomy" id="260995"/>
    <lineage>
        <taxon>Eukaryota</taxon>
        <taxon>Metazoa</taxon>
        <taxon>Chordata</taxon>
        <taxon>Craniata</taxon>
        <taxon>Vertebrata</taxon>
        <taxon>Euteleostomi</taxon>
        <taxon>Amphibia</taxon>
        <taxon>Gymnophiona</taxon>
        <taxon>Geotrypetes</taxon>
    </lineage>
</organism>
<dbReference type="InterPro" id="IPR036028">
    <property type="entry name" value="SH3-like_dom_sf"/>
</dbReference>
<dbReference type="SUPFAM" id="SSF50044">
    <property type="entry name" value="SH3-domain"/>
    <property type="match status" value="2"/>
</dbReference>
<feature type="domain" description="Helically-extended SH3" evidence="3">
    <location>
        <begin position="678"/>
        <end position="748"/>
    </location>
</feature>
<dbReference type="PANTHER" id="PTHR16830:SF1">
    <property type="entry name" value="FYN-BINDING PROTEIN 2"/>
    <property type="match status" value="1"/>
</dbReference>
<dbReference type="AlphaFoldDB" id="A0A6P8NUZ6"/>
<dbReference type="OrthoDB" id="5986624at2759"/>
<dbReference type="GO" id="GO:0005886">
    <property type="term" value="C:plasma membrane"/>
    <property type="evidence" value="ECO:0007669"/>
    <property type="project" value="InterPro"/>
</dbReference>
<evidence type="ECO:0000313" key="5">
    <source>
        <dbReference type="RefSeq" id="XP_033772680.1"/>
    </source>
</evidence>
<dbReference type="GO" id="GO:0072659">
    <property type="term" value="P:protein localization to plasma membrane"/>
    <property type="evidence" value="ECO:0007669"/>
    <property type="project" value="TreeGrafter"/>
</dbReference>
<dbReference type="GO" id="GO:0050852">
    <property type="term" value="P:T cell receptor signaling pathway"/>
    <property type="evidence" value="ECO:0007669"/>
    <property type="project" value="TreeGrafter"/>
</dbReference>
<dbReference type="KEGG" id="gsh:117346733"/>